<dbReference type="FunFam" id="3.30.50.10:FF:000012">
    <property type="entry name" value="Hepatocyte nuclear factor 4, alpha"/>
    <property type="match status" value="1"/>
</dbReference>
<keyword evidence="15" id="KW-1185">Reference proteome</keyword>
<dbReference type="EMBL" id="CCAG010000710">
    <property type="status" value="NOT_ANNOTATED_CDS"/>
    <property type="molecule type" value="Genomic_DNA"/>
</dbReference>
<evidence type="ECO:0000259" key="13">
    <source>
        <dbReference type="PROSITE" id="PS51843"/>
    </source>
</evidence>
<dbReference type="SMART" id="SM00399">
    <property type="entry name" value="ZnF_C4"/>
    <property type="match status" value="1"/>
</dbReference>
<dbReference type="GO" id="GO:0000978">
    <property type="term" value="F:RNA polymerase II cis-regulatory region sequence-specific DNA binding"/>
    <property type="evidence" value="ECO:0007669"/>
    <property type="project" value="InterPro"/>
</dbReference>
<dbReference type="EMBL" id="CCAG010000711">
    <property type="status" value="NOT_ANNOTATED_CDS"/>
    <property type="molecule type" value="Genomic_DNA"/>
</dbReference>
<dbReference type="InterPro" id="IPR001628">
    <property type="entry name" value="Znf_hrmn_rcpt"/>
</dbReference>
<dbReference type="GO" id="GO:0008270">
    <property type="term" value="F:zinc ion binding"/>
    <property type="evidence" value="ECO:0007669"/>
    <property type="project" value="UniProtKB-KW"/>
</dbReference>
<dbReference type="VEuPathDB" id="VectorBase:GMOY002795"/>
<dbReference type="FunFam" id="1.10.565.10:FF:000026">
    <property type="entry name" value="Hepatocyte nuclear factor 4"/>
    <property type="match status" value="1"/>
</dbReference>
<dbReference type="PROSITE" id="PS00031">
    <property type="entry name" value="NUCLEAR_REC_DBD_1"/>
    <property type="match status" value="1"/>
</dbReference>
<evidence type="ECO:0000256" key="6">
    <source>
        <dbReference type="ARBA" id="ARBA00023015"/>
    </source>
</evidence>
<evidence type="ECO:0000256" key="10">
    <source>
        <dbReference type="ARBA" id="ARBA00023242"/>
    </source>
</evidence>
<dbReference type="PANTHER" id="PTHR36300">
    <property type="entry name" value="RAW, ISOFORM A"/>
    <property type="match status" value="1"/>
</dbReference>
<dbReference type="EnsemblMetazoa" id="GMOY002795-RA">
    <property type="protein sequence ID" value="GMOY002795-PA"/>
    <property type="gene ID" value="GMOY002795"/>
</dbReference>
<dbReference type="SUPFAM" id="SSF48508">
    <property type="entry name" value="Nuclear receptor ligand-binding domain"/>
    <property type="match status" value="1"/>
</dbReference>
<dbReference type="EMBL" id="CCAG010000712">
    <property type="status" value="NOT_ANNOTATED_CDS"/>
    <property type="molecule type" value="Genomic_DNA"/>
</dbReference>
<feature type="compositionally biased region" description="Low complexity" evidence="11">
    <location>
        <begin position="780"/>
        <end position="792"/>
    </location>
</feature>
<dbReference type="PRINTS" id="PR00398">
    <property type="entry name" value="STRDHORMONER"/>
</dbReference>
<evidence type="ECO:0000256" key="7">
    <source>
        <dbReference type="ARBA" id="ARBA00023125"/>
    </source>
</evidence>
<dbReference type="GO" id="GO:0003707">
    <property type="term" value="F:nuclear steroid receptor activity"/>
    <property type="evidence" value="ECO:0007669"/>
    <property type="project" value="InterPro"/>
</dbReference>
<feature type="domain" description="NR LBD" evidence="13">
    <location>
        <begin position="920"/>
        <end position="1158"/>
    </location>
</feature>
<keyword evidence="3" id="KW-0479">Metal-binding</keyword>
<dbReference type="FunFam" id="3.40.50.450:FF:000017">
    <property type="entry name" value="Raw, isoform D"/>
    <property type="match status" value="1"/>
</dbReference>
<keyword evidence="4" id="KW-0863">Zinc-finger</keyword>
<feature type="compositionally biased region" description="Polar residues" evidence="11">
    <location>
        <begin position="758"/>
        <end position="773"/>
    </location>
</feature>
<feature type="compositionally biased region" description="Low complexity" evidence="11">
    <location>
        <begin position="1296"/>
        <end position="1307"/>
    </location>
</feature>
<evidence type="ECO:0000256" key="2">
    <source>
        <dbReference type="ARBA" id="ARBA00006421"/>
    </source>
</evidence>
<keyword evidence="7" id="KW-0238">DNA-binding</keyword>
<evidence type="ECO:0000256" key="5">
    <source>
        <dbReference type="ARBA" id="ARBA00022833"/>
    </source>
</evidence>
<dbReference type="InterPro" id="IPR013088">
    <property type="entry name" value="Znf_NHR/GATA"/>
</dbReference>
<comment type="subcellular location">
    <subcellularLocation>
        <location evidence="1">Nucleus</location>
    </subcellularLocation>
</comment>
<evidence type="ECO:0000256" key="8">
    <source>
        <dbReference type="ARBA" id="ARBA00023163"/>
    </source>
</evidence>
<organism evidence="14 15">
    <name type="scientific">Glossina morsitans morsitans</name>
    <name type="common">Savannah tsetse fly</name>
    <dbReference type="NCBI Taxonomy" id="37546"/>
    <lineage>
        <taxon>Eukaryota</taxon>
        <taxon>Metazoa</taxon>
        <taxon>Ecdysozoa</taxon>
        <taxon>Arthropoda</taxon>
        <taxon>Hexapoda</taxon>
        <taxon>Insecta</taxon>
        <taxon>Pterygota</taxon>
        <taxon>Neoptera</taxon>
        <taxon>Endopterygota</taxon>
        <taxon>Diptera</taxon>
        <taxon>Brachycera</taxon>
        <taxon>Muscomorpha</taxon>
        <taxon>Hippoboscoidea</taxon>
        <taxon>Glossinidae</taxon>
        <taxon>Glossina</taxon>
    </lineage>
</organism>
<dbReference type="Pfam" id="PF00105">
    <property type="entry name" value="zf-C4"/>
    <property type="match status" value="1"/>
</dbReference>
<dbReference type="PROSITE" id="PS51843">
    <property type="entry name" value="NR_LBD"/>
    <property type="match status" value="1"/>
</dbReference>
<comment type="similarity">
    <text evidence="2">Belongs to the nuclear hormone receptor family. NR2 subfamily.</text>
</comment>
<dbReference type="EMBL" id="CCAG010000709">
    <property type="status" value="NOT_ANNOTATED_CDS"/>
    <property type="molecule type" value="Genomic_DNA"/>
</dbReference>
<feature type="compositionally biased region" description="Low complexity" evidence="11">
    <location>
        <begin position="1331"/>
        <end position="1352"/>
    </location>
</feature>
<dbReference type="InterPro" id="IPR000003">
    <property type="entry name" value="Retinoid-X_rcpt/HNF4"/>
</dbReference>
<dbReference type="InterPro" id="IPR049636">
    <property type="entry name" value="HNF4-like_DBD"/>
</dbReference>
<feature type="region of interest" description="Disordered" evidence="11">
    <location>
        <begin position="1330"/>
        <end position="1386"/>
    </location>
</feature>
<protein>
    <recommendedName>
        <fullName evidence="16">Transcription factor HNF-4 homolog</fullName>
    </recommendedName>
</protein>
<reference evidence="14" key="1">
    <citation type="submission" date="2020-05" db="UniProtKB">
        <authorList>
            <consortium name="EnsemblMetazoa"/>
        </authorList>
    </citation>
    <scope>IDENTIFICATION</scope>
    <source>
        <strain evidence="14">Yale</strain>
    </source>
</reference>
<feature type="domain" description="Nuclear receptor" evidence="12">
    <location>
        <begin position="827"/>
        <end position="902"/>
    </location>
</feature>
<keyword evidence="9" id="KW-0675">Receptor</keyword>
<dbReference type="CDD" id="cd06960">
    <property type="entry name" value="NR_DBD_HNF4A"/>
    <property type="match status" value="1"/>
</dbReference>
<evidence type="ECO:0000259" key="12">
    <source>
        <dbReference type="PROSITE" id="PS51030"/>
    </source>
</evidence>
<dbReference type="GO" id="GO:0005886">
    <property type="term" value="C:plasma membrane"/>
    <property type="evidence" value="ECO:0007669"/>
    <property type="project" value="TreeGrafter"/>
</dbReference>
<evidence type="ECO:0008006" key="16">
    <source>
        <dbReference type="Google" id="ProtNLM"/>
    </source>
</evidence>
<dbReference type="Pfam" id="PF00104">
    <property type="entry name" value="Hormone_recep"/>
    <property type="match status" value="1"/>
</dbReference>
<dbReference type="PANTHER" id="PTHR36300:SF1">
    <property type="entry name" value="RAW, ISOFORM A"/>
    <property type="match status" value="1"/>
</dbReference>
<feature type="compositionally biased region" description="Low complexity" evidence="11">
    <location>
        <begin position="799"/>
        <end position="820"/>
    </location>
</feature>
<dbReference type="Gene3D" id="3.40.50.450">
    <property type="match status" value="1"/>
</dbReference>
<evidence type="ECO:0000256" key="9">
    <source>
        <dbReference type="ARBA" id="ARBA00023170"/>
    </source>
</evidence>
<name>A0A1B0FGB1_GLOMM</name>
<dbReference type="InterPro" id="IPR039470">
    <property type="entry name" value="Nuc_deoxyri_tr2"/>
</dbReference>
<dbReference type="Gene3D" id="3.30.50.10">
    <property type="entry name" value="Erythroid Transcription Factor GATA-1, subunit A"/>
    <property type="match status" value="1"/>
</dbReference>
<evidence type="ECO:0000256" key="3">
    <source>
        <dbReference type="ARBA" id="ARBA00022723"/>
    </source>
</evidence>
<dbReference type="InterPro" id="IPR001723">
    <property type="entry name" value="Nuclear_hrmn_rcpt"/>
</dbReference>
<proteinExistence type="inferred from homology"/>
<dbReference type="STRING" id="37546.A0A1B0FGB1"/>
<dbReference type="InterPro" id="IPR035500">
    <property type="entry name" value="NHR-like_dom_sf"/>
</dbReference>
<keyword evidence="5" id="KW-0862">Zinc</keyword>
<dbReference type="PRINTS" id="PR00047">
    <property type="entry name" value="STROIDFINGER"/>
</dbReference>
<feature type="compositionally biased region" description="Polar residues" evidence="11">
    <location>
        <begin position="362"/>
        <end position="394"/>
    </location>
</feature>
<dbReference type="SUPFAM" id="SSF57716">
    <property type="entry name" value="Glucocorticoid receptor-like (DNA-binding domain)"/>
    <property type="match status" value="1"/>
</dbReference>
<dbReference type="SMART" id="SM00430">
    <property type="entry name" value="HOLI"/>
    <property type="match status" value="1"/>
</dbReference>
<sequence>MLQTAKMLARKSSRHSNGLTFGEFCVLAADLKRFRTSSFGTSSPGYCDKVNLLSSVSGGRKEDYDDDHEAKTKCSFSGGELRSTKSLSNVEDCKKLDATTTNSGSTSAPVEVFLGGSCNPTTWRADVAIPALKKLGISFYNPQVSDWTPDLIELEHRAKEKARVLFFVMDSETRASAGAIEVAHIAGQNCKQLVLVLHPYKPNQRILNEHISQQEYIDLTRNQLILRELVTRRGLPVLDNIPSGLQRTKDVLAGFRDPPTNIASILIVVRGAFDRVNPVYDVITIEQCQRALLYLGYTQSLVKLDNLSKIISDQRESLSSLKDIESTGANAANFNMNSTSSVAQQGEGRLATNYFTNKNASPTSINGIVSSSEERGQNVSEPLNRDSGTSSPQPAESLKSHSQIHLGKQSKKSVLLNVATTKTTAITTTLTKQSNTSAPIANLTLLNNKDNTIAQDMATNEEESDSTDSVFSSSSSINSISCCEPSKSYVAPDFREVYLGGSCYLRTKWRQELAIPCLKANGISYHLPSLHESLNPRELNWSEDQPKTENSSLHKAQAQPNATASNFMRTRRKYRTTSAHKATHTEEVTTTISEETLSWSLSPVRTNLFNPALLDSSRVLLFVITNETRSLAPMTLAAHCIGLMYNVVLAVQMLPDNCIIGNEKLTPAAIKDYNRGRSYLIDLAKRQGVPVFHNIQSALDCVVEKINSYQSKHANSLADATCLHGSTPHVMLAAELSVNSSHHRSEAESHMIHPDALSMNNNASTHSPMSQALSPVVGLSHNSNSNQSNANSPGSTCSNHNNNNNNTTFATNNTNNANNNNNINQTSTVCAICGDRATGKHYGASSCDGCKGFFRRSVRKNHQYTCRFSRNCVVDKDKRNQCRYCRLRKCFKAGMKKEAVQNERDRISCRRTSNDDPDPGNGLSVNALFKAEIESRQSKAGAAMETNANDDLSTKQFASINDVCESMKQQLLTLVEWAKHIPAFNELQLDDQVALLRAHAGEHLLLGLSRRSMHLKDVLLLSNNCVITKHCPDPRVSPNLDISRIGARIIDELVMALKDVNIDDTELACIKALVFFDPNARGLNEPQRIKILRHQILNNLEDYVSDRQYESRGRFGEILLILPILQSITWQMIEQIQFAKIFGVAHIDSLLQEMLLGGELADNNAPLTPPNLSNYSPTHGLDVSQVTSTLDILSAPSSTDQLSSDAMSSCIESSLEAQLMPPLLDNSTVNGHFNLGPPLVQRNQNIAATSSLHNQLRRNDVSSPMFNEGEHNNEVNHNNQSVTESFLESFAHSRSNHNNNGNNNNSSLTTNQQHATQLHNHLTQNNNIQQSVTPSSTHHNSHHSLSPHGSSGPMLQSPTSHRHHPYQRSDSNITPTSHSNSSQHMRNAAEMTLNEYNRAEVSSADDILRRASLKIRPSEALTAIPNGPPTTNAATNNYMLNVLHESDGYRMPALKQEPETGY</sequence>
<dbReference type="PROSITE" id="PS51030">
    <property type="entry name" value="NUCLEAR_REC_DBD_2"/>
    <property type="match status" value="1"/>
</dbReference>
<keyword evidence="8" id="KW-0804">Transcription</keyword>
<evidence type="ECO:0000256" key="11">
    <source>
        <dbReference type="SAM" id="MobiDB-lite"/>
    </source>
</evidence>
<evidence type="ECO:0000256" key="1">
    <source>
        <dbReference type="ARBA" id="ARBA00004123"/>
    </source>
</evidence>
<dbReference type="CDD" id="cd06931">
    <property type="entry name" value="NR_LBD_HNF4_like"/>
    <property type="match status" value="1"/>
</dbReference>
<feature type="region of interest" description="Disordered" evidence="11">
    <location>
        <begin position="757"/>
        <end position="820"/>
    </location>
</feature>
<feature type="region of interest" description="Disordered" evidence="11">
    <location>
        <begin position="362"/>
        <end position="406"/>
    </location>
</feature>
<dbReference type="Pfam" id="PF15891">
    <property type="entry name" value="Nuc_deoxyri_tr2"/>
    <property type="match status" value="1"/>
</dbReference>
<accession>A0A1B0FGB1</accession>
<keyword evidence="10" id="KW-0539">Nucleus</keyword>
<dbReference type="Gene3D" id="1.10.565.10">
    <property type="entry name" value="Retinoid X Receptor"/>
    <property type="match status" value="1"/>
</dbReference>
<evidence type="ECO:0000313" key="15">
    <source>
        <dbReference type="Proteomes" id="UP000092444"/>
    </source>
</evidence>
<feature type="region of interest" description="Disordered" evidence="11">
    <location>
        <begin position="1292"/>
        <end position="1314"/>
    </location>
</feature>
<dbReference type="Proteomes" id="UP000092444">
    <property type="component" value="Unassembled WGS sequence"/>
</dbReference>
<evidence type="ECO:0000313" key="14">
    <source>
        <dbReference type="EnsemblMetazoa" id="GMOY002795-PA"/>
    </source>
</evidence>
<feature type="compositionally biased region" description="Polar residues" evidence="11">
    <location>
        <begin position="548"/>
        <end position="566"/>
    </location>
</feature>
<evidence type="ECO:0000256" key="4">
    <source>
        <dbReference type="ARBA" id="ARBA00022771"/>
    </source>
</evidence>
<dbReference type="PRINTS" id="PR00545">
    <property type="entry name" value="RETINOIDXR"/>
</dbReference>
<dbReference type="InterPro" id="IPR000536">
    <property type="entry name" value="Nucl_hrmn_rcpt_lig-bd"/>
</dbReference>
<keyword evidence="6" id="KW-0805">Transcription regulation</keyword>
<dbReference type="InterPro" id="IPR049635">
    <property type="entry name" value="HNF4_LBD"/>
</dbReference>
<dbReference type="GO" id="GO:0005634">
    <property type="term" value="C:nucleus"/>
    <property type="evidence" value="ECO:0007669"/>
    <property type="project" value="UniProtKB-SubCell"/>
</dbReference>
<feature type="region of interest" description="Disordered" evidence="11">
    <location>
        <begin position="541"/>
        <end position="566"/>
    </location>
</feature>
<feature type="compositionally biased region" description="Polar residues" evidence="11">
    <location>
        <begin position="1368"/>
        <end position="1385"/>
    </location>
</feature>